<organism evidence="2 3">
    <name type="scientific">Xylanibacillus composti</name>
    <dbReference type="NCBI Taxonomy" id="1572762"/>
    <lineage>
        <taxon>Bacteria</taxon>
        <taxon>Bacillati</taxon>
        <taxon>Bacillota</taxon>
        <taxon>Bacilli</taxon>
        <taxon>Bacillales</taxon>
        <taxon>Paenibacillaceae</taxon>
        <taxon>Xylanibacillus</taxon>
    </lineage>
</organism>
<proteinExistence type="predicted"/>
<feature type="signal peptide" evidence="1">
    <location>
        <begin position="1"/>
        <end position="24"/>
    </location>
</feature>
<evidence type="ECO:0000256" key="1">
    <source>
        <dbReference type="SAM" id="SignalP"/>
    </source>
</evidence>
<evidence type="ECO:0008006" key="4">
    <source>
        <dbReference type="Google" id="ProtNLM"/>
    </source>
</evidence>
<dbReference type="AlphaFoldDB" id="A0A8J4H7M0"/>
<comment type="caution">
    <text evidence="2">The sequence shown here is derived from an EMBL/GenBank/DDBJ whole genome shotgun (WGS) entry which is preliminary data.</text>
</comment>
<evidence type="ECO:0000313" key="2">
    <source>
        <dbReference type="EMBL" id="GIQ71307.1"/>
    </source>
</evidence>
<keyword evidence="3" id="KW-1185">Reference proteome</keyword>
<reference evidence="2" key="1">
    <citation type="submission" date="2021-04" db="EMBL/GenBank/DDBJ databases">
        <title>Draft genome sequence of Xylanibacillus composti strain K13.</title>
        <authorList>
            <person name="Uke A."/>
            <person name="Chhe C."/>
            <person name="Baramee S."/>
            <person name="Kosugi A."/>
        </authorList>
    </citation>
    <scope>NUCLEOTIDE SEQUENCE</scope>
    <source>
        <strain evidence="2">K13</strain>
    </source>
</reference>
<keyword evidence="1" id="KW-0732">Signal</keyword>
<dbReference type="RefSeq" id="WP_213414103.1">
    <property type="nucleotide sequence ID" value="NZ_BOVK01000077.1"/>
</dbReference>
<accession>A0A8J4H7M0</accession>
<protein>
    <recommendedName>
        <fullName evidence="4">PepSY domain-containing protein</fullName>
    </recommendedName>
</protein>
<dbReference type="EMBL" id="BOVK01000077">
    <property type="protein sequence ID" value="GIQ71307.1"/>
    <property type="molecule type" value="Genomic_DNA"/>
</dbReference>
<feature type="chain" id="PRO_5039086316" description="PepSY domain-containing protein" evidence="1">
    <location>
        <begin position="25"/>
        <end position="331"/>
    </location>
</feature>
<dbReference type="Proteomes" id="UP000677918">
    <property type="component" value="Unassembled WGS sequence"/>
</dbReference>
<name>A0A8J4H7M0_9BACL</name>
<evidence type="ECO:0000313" key="3">
    <source>
        <dbReference type="Proteomes" id="UP000677918"/>
    </source>
</evidence>
<gene>
    <name evidence="2" type="ORF">XYCOK13_41310</name>
</gene>
<sequence>MNRSRAIIAAACMTALLWTSGVFNATAQAPADELSMPAGVSEQQMPESAEPAQEPLGPYAGSLPQALDAWLKALSTEPRFQEWAHAARSISPIGPGTHGWVVMLSREQQEIGYLVVHADETGQLVLSEYGVGPHALFSMNVLKQQLLWNGLAERAGIMPGQLSTNQVRLHYWSPAEALFVIETVEGSYTVNAKNGEWYELEPALQLVEKRGDISQKVPAVRHVHEGHAIMPASIRSHHLPEFDAFERTLWLDGQELAPESFSELAAILDRGNRVIAATKAFDEVWVTWPIVGYHLWDGEIPYLIVLDEGERYVPFDPMTFAYYADVDRSNN</sequence>